<accession>A0A8S1PXZ6</accession>
<feature type="coiled-coil region" evidence="1">
    <location>
        <begin position="86"/>
        <end position="166"/>
    </location>
</feature>
<keyword evidence="1" id="KW-0175">Coiled coil</keyword>
<dbReference type="AlphaFoldDB" id="A0A8S1PXZ6"/>
<dbReference type="Proteomes" id="UP000692954">
    <property type="component" value="Unassembled WGS sequence"/>
</dbReference>
<reference evidence="2" key="1">
    <citation type="submission" date="2021-01" db="EMBL/GenBank/DDBJ databases">
        <authorList>
            <consortium name="Genoscope - CEA"/>
            <person name="William W."/>
        </authorList>
    </citation>
    <scope>NUCLEOTIDE SEQUENCE</scope>
</reference>
<name>A0A8S1PXZ6_9CILI</name>
<organism evidence="2 3">
    <name type="scientific">Paramecium sonneborni</name>
    <dbReference type="NCBI Taxonomy" id="65129"/>
    <lineage>
        <taxon>Eukaryota</taxon>
        <taxon>Sar</taxon>
        <taxon>Alveolata</taxon>
        <taxon>Ciliophora</taxon>
        <taxon>Intramacronucleata</taxon>
        <taxon>Oligohymenophorea</taxon>
        <taxon>Peniculida</taxon>
        <taxon>Parameciidae</taxon>
        <taxon>Paramecium</taxon>
    </lineage>
</organism>
<evidence type="ECO:0000313" key="2">
    <source>
        <dbReference type="EMBL" id="CAD8107548.1"/>
    </source>
</evidence>
<evidence type="ECO:0000256" key="1">
    <source>
        <dbReference type="SAM" id="Coils"/>
    </source>
</evidence>
<evidence type="ECO:0000313" key="3">
    <source>
        <dbReference type="Proteomes" id="UP000692954"/>
    </source>
</evidence>
<keyword evidence="3" id="KW-1185">Reference proteome</keyword>
<gene>
    <name evidence="2" type="ORF">PSON_ATCC_30995.1.T0890070</name>
</gene>
<comment type="caution">
    <text evidence="2">The sequence shown here is derived from an EMBL/GenBank/DDBJ whole genome shotgun (WGS) entry which is preliminary data.</text>
</comment>
<sequence length="194" mass="23044">MLIQPQASKTRFAITPINIRPIHACLDIRPIRQFSNHQSICNLTQRVEQRLPVRQVIENQNLQSVLIKQENNIRVHNNTCSQNQSNKEIQIQILELTKQMDNMSQILSEAIRKSNILQKQLNTLQSEKMEQTLQFQVNLDQFQVEITQLTNRLEFLINENLQLQESYQNQQFYIDQLDYQENDQFNFTKKFGQI</sequence>
<dbReference type="EMBL" id="CAJJDN010000089">
    <property type="protein sequence ID" value="CAD8107548.1"/>
    <property type="molecule type" value="Genomic_DNA"/>
</dbReference>
<protein>
    <submittedName>
        <fullName evidence="2">Uncharacterized protein</fullName>
    </submittedName>
</protein>
<proteinExistence type="predicted"/>